<dbReference type="EMBL" id="ML143391">
    <property type="protein sequence ID" value="TBU33328.1"/>
    <property type="molecule type" value="Genomic_DNA"/>
</dbReference>
<proteinExistence type="predicted"/>
<accession>A0A4Q9N0K8</accession>
<organism evidence="2">
    <name type="scientific">Dichomitus squalens</name>
    <dbReference type="NCBI Taxonomy" id="114155"/>
    <lineage>
        <taxon>Eukaryota</taxon>
        <taxon>Fungi</taxon>
        <taxon>Dikarya</taxon>
        <taxon>Basidiomycota</taxon>
        <taxon>Agaricomycotina</taxon>
        <taxon>Agaricomycetes</taxon>
        <taxon>Polyporales</taxon>
        <taxon>Polyporaceae</taxon>
        <taxon>Dichomitus</taxon>
    </lineage>
</organism>
<dbReference type="AlphaFoldDB" id="A0A4Q9N0K8"/>
<feature type="signal peptide" evidence="1">
    <location>
        <begin position="1"/>
        <end position="24"/>
    </location>
</feature>
<gene>
    <name evidence="2" type="ORF">BD311DRAFT_748379</name>
</gene>
<dbReference type="Proteomes" id="UP000292957">
    <property type="component" value="Unassembled WGS sequence"/>
</dbReference>
<feature type="chain" id="PRO_5020456795" description="Secreted protein" evidence="1">
    <location>
        <begin position="25"/>
        <end position="78"/>
    </location>
</feature>
<sequence>MRSSTLPLFIVALCFAFQCSLVVGHPLSNHPTFSRGSVEDVEYHGLTTYGVVSAKHHRQDGAHFIRPWAIYHGQPTQA</sequence>
<name>A0A4Q9N0K8_9APHY</name>
<reference evidence="2" key="1">
    <citation type="submission" date="2019-01" db="EMBL/GenBank/DDBJ databases">
        <title>Draft genome sequences of three monokaryotic isolates of the white-rot basidiomycete fungus Dichomitus squalens.</title>
        <authorList>
            <consortium name="DOE Joint Genome Institute"/>
            <person name="Lopez S.C."/>
            <person name="Andreopoulos B."/>
            <person name="Pangilinan J."/>
            <person name="Lipzen A."/>
            <person name="Riley R."/>
            <person name="Ahrendt S."/>
            <person name="Ng V."/>
            <person name="Barry K."/>
            <person name="Daum C."/>
            <person name="Grigoriev I.V."/>
            <person name="Hilden K.S."/>
            <person name="Makela M.R."/>
            <person name="de Vries R.P."/>
        </authorList>
    </citation>
    <scope>NUCLEOTIDE SEQUENCE [LARGE SCALE GENOMIC DNA]</scope>
    <source>
        <strain evidence="2">OM18370.1</strain>
    </source>
</reference>
<evidence type="ECO:0000256" key="1">
    <source>
        <dbReference type="SAM" id="SignalP"/>
    </source>
</evidence>
<protein>
    <recommendedName>
        <fullName evidence="3">Secreted protein</fullName>
    </recommendedName>
</protein>
<keyword evidence="1" id="KW-0732">Signal</keyword>
<evidence type="ECO:0000313" key="2">
    <source>
        <dbReference type="EMBL" id="TBU33328.1"/>
    </source>
</evidence>
<evidence type="ECO:0008006" key="3">
    <source>
        <dbReference type="Google" id="ProtNLM"/>
    </source>
</evidence>